<dbReference type="OrthoDB" id="10028859at2759"/>
<dbReference type="AlphaFoldDB" id="R7U076"/>
<dbReference type="Proteomes" id="UP000014760">
    <property type="component" value="Unassembled WGS sequence"/>
</dbReference>
<evidence type="ECO:0000259" key="1">
    <source>
        <dbReference type="PROSITE" id="PS50022"/>
    </source>
</evidence>
<evidence type="ECO:0000313" key="4">
    <source>
        <dbReference type="Proteomes" id="UP000014760"/>
    </source>
</evidence>
<dbReference type="Pfam" id="PF00754">
    <property type="entry name" value="F5_F8_type_C"/>
    <property type="match status" value="1"/>
</dbReference>
<feature type="non-terminal residue" evidence="2">
    <location>
        <position position="1"/>
    </location>
</feature>
<dbReference type="EnsemblMetazoa" id="CapteT87657">
    <property type="protein sequence ID" value="CapteP87657"/>
    <property type="gene ID" value="CapteG87657"/>
</dbReference>
<dbReference type="SUPFAM" id="SSF49785">
    <property type="entry name" value="Galactose-binding domain-like"/>
    <property type="match status" value="1"/>
</dbReference>
<evidence type="ECO:0000313" key="2">
    <source>
        <dbReference type="EMBL" id="ELT97066.1"/>
    </source>
</evidence>
<evidence type="ECO:0000313" key="3">
    <source>
        <dbReference type="EnsemblMetazoa" id="CapteP87657"/>
    </source>
</evidence>
<accession>R7U076</accession>
<dbReference type="PROSITE" id="PS50022">
    <property type="entry name" value="FA58C_3"/>
    <property type="match status" value="1"/>
</dbReference>
<protein>
    <recommendedName>
        <fullName evidence="1">F5/8 type C domain-containing protein</fullName>
    </recommendedName>
</protein>
<dbReference type="InterPro" id="IPR008979">
    <property type="entry name" value="Galactose-bd-like_sf"/>
</dbReference>
<reference evidence="2 4" key="2">
    <citation type="journal article" date="2013" name="Nature">
        <title>Insights into bilaterian evolution from three spiralian genomes.</title>
        <authorList>
            <person name="Simakov O."/>
            <person name="Marletaz F."/>
            <person name="Cho S.J."/>
            <person name="Edsinger-Gonzales E."/>
            <person name="Havlak P."/>
            <person name="Hellsten U."/>
            <person name="Kuo D.H."/>
            <person name="Larsson T."/>
            <person name="Lv J."/>
            <person name="Arendt D."/>
            <person name="Savage R."/>
            <person name="Osoegawa K."/>
            <person name="de Jong P."/>
            <person name="Grimwood J."/>
            <person name="Chapman J.A."/>
            <person name="Shapiro H."/>
            <person name="Aerts A."/>
            <person name="Otillar R.P."/>
            <person name="Terry A.Y."/>
            <person name="Boore J.L."/>
            <person name="Grigoriev I.V."/>
            <person name="Lindberg D.R."/>
            <person name="Seaver E.C."/>
            <person name="Weisblat D.A."/>
            <person name="Putnam N.H."/>
            <person name="Rokhsar D.S."/>
        </authorList>
    </citation>
    <scope>NUCLEOTIDE SEQUENCE</scope>
    <source>
        <strain evidence="2 4">I ESC-2004</strain>
    </source>
</reference>
<feature type="non-terminal residue" evidence="2">
    <location>
        <position position="99"/>
    </location>
</feature>
<dbReference type="EMBL" id="KB308668">
    <property type="protein sequence ID" value="ELT97066.1"/>
    <property type="molecule type" value="Genomic_DNA"/>
</dbReference>
<keyword evidence="4" id="KW-1185">Reference proteome</keyword>
<organism evidence="2">
    <name type="scientific">Capitella teleta</name>
    <name type="common">Polychaete worm</name>
    <dbReference type="NCBI Taxonomy" id="283909"/>
    <lineage>
        <taxon>Eukaryota</taxon>
        <taxon>Metazoa</taxon>
        <taxon>Spiralia</taxon>
        <taxon>Lophotrochozoa</taxon>
        <taxon>Annelida</taxon>
        <taxon>Polychaeta</taxon>
        <taxon>Sedentaria</taxon>
        <taxon>Scolecida</taxon>
        <taxon>Capitellidae</taxon>
        <taxon>Capitella</taxon>
    </lineage>
</organism>
<feature type="domain" description="F5/8 type C" evidence="1">
    <location>
        <begin position="1"/>
        <end position="99"/>
    </location>
</feature>
<dbReference type="InterPro" id="IPR000421">
    <property type="entry name" value="FA58C"/>
</dbReference>
<reference evidence="4" key="1">
    <citation type="submission" date="2012-12" db="EMBL/GenBank/DDBJ databases">
        <authorList>
            <person name="Hellsten U."/>
            <person name="Grimwood J."/>
            <person name="Chapman J.A."/>
            <person name="Shapiro H."/>
            <person name="Aerts A."/>
            <person name="Otillar R.P."/>
            <person name="Terry A.Y."/>
            <person name="Boore J.L."/>
            <person name="Simakov O."/>
            <person name="Marletaz F."/>
            <person name="Cho S.-J."/>
            <person name="Edsinger-Gonzales E."/>
            <person name="Havlak P."/>
            <person name="Kuo D.-H."/>
            <person name="Larsson T."/>
            <person name="Lv J."/>
            <person name="Arendt D."/>
            <person name="Savage R."/>
            <person name="Osoegawa K."/>
            <person name="de Jong P."/>
            <person name="Lindberg D.R."/>
            <person name="Seaver E.C."/>
            <person name="Weisblat D.A."/>
            <person name="Putnam N.H."/>
            <person name="Grigoriev I.V."/>
            <person name="Rokhsar D.S."/>
        </authorList>
    </citation>
    <scope>NUCLEOTIDE SEQUENCE</scope>
    <source>
        <strain evidence="4">I ESC-2004</strain>
    </source>
</reference>
<dbReference type="PANTHER" id="PTHR24543">
    <property type="entry name" value="MULTICOPPER OXIDASE-RELATED"/>
    <property type="match status" value="1"/>
</dbReference>
<reference evidence="3" key="3">
    <citation type="submission" date="2015-06" db="UniProtKB">
        <authorList>
            <consortium name="EnsemblMetazoa"/>
        </authorList>
    </citation>
    <scope>IDENTIFICATION</scope>
</reference>
<dbReference type="EMBL" id="AMQN01011075">
    <property type="status" value="NOT_ANNOTATED_CDS"/>
    <property type="molecule type" value="Genomic_DNA"/>
</dbReference>
<proteinExistence type="predicted"/>
<dbReference type="CDD" id="cd00057">
    <property type="entry name" value="FA58C"/>
    <property type="match status" value="1"/>
</dbReference>
<dbReference type="Gene3D" id="2.60.120.260">
    <property type="entry name" value="Galactose-binding domain-like"/>
    <property type="match status" value="1"/>
</dbReference>
<gene>
    <name evidence="2" type="ORF">CAPTEDRAFT_87657</name>
</gene>
<dbReference type="HOGENOM" id="CLU_030066_5_1_1"/>
<name>R7U076_CAPTE</name>
<sequence length="99" mass="11536">WVEVDLLENKRIRGVITWPRGDVGPEQYVKTFNIQYRAEGEVGFEYYMESGNIVTFVGNENVEDIVLNGFPKKIIARHVRLNVLTYFNRPTMRLEILGC</sequence>